<evidence type="ECO:0000313" key="2">
    <source>
        <dbReference type="EMBL" id="OUS47260.1"/>
    </source>
</evidence>
<gene>
    <name evidence="2" type="ORF">BE221DRAFT_71882</name>
</gene>
<sequence>DNAPTTVRALGSPYEYPRRAPLVDALRSPPSRDPSNSALDVDTPSRAARSAPDAMTVPSAIPSRIVPVTNAPVGRALDLARASTPDSSTKGRAARRRQTRSPFDHRSPAMRRSRVDALCRRARAVEDFDFHRAAHRRVRLRVLTAFLSLEYVRAVRDHHMGQHPFVCV</sequence>
<reference evidence="2" key="1">
    <citation type="submission" date="2017-04" db="EMBL/GenBank/DDBJ databases">
        <title>Population genomics of picophytoplankton unveils novel chromosome hypervariability.</title>
        <authorList>
            <consortium name="DOE Joint Genome Institute"/>
            <person name="Blanc-Mathieu R."/>
            <person name="Krasovec M."/>
            <person name="Hebrard M."/>
            <person name="Yau S."/>
            <person name="Desgranges E."/>
            <person name="Martin J."/>
            <person name="Schackwitz W."/>
            <person name="Kuo A."/>
            <person name="Salin G."/>
            <person name="Donnadieu C."/>
            <person name="Desdevises Y."/>
            <person name="Sanchez-Ferandin S."/>
            <person name="Moreau H."/>
            <person name="Rivals E."/>
            <person name="Grigoriev I.V."/>
            <person name="Grimsley N."/>
            <person name="Eyre-Walker A."/>
            <person name="Piganeau G."/>
        </authorList>
    </citation>
    <scope>NUCLEOTIDE SEQUENCE [LARGE SCALE GENOMIC DNA]</scope>
    <source>
        <strain evidence="2">RCC 1115</strain>
    </source>
</reference>
<name>A0A1Y5ICD9_OSTTA</name>
<proteinExistence type="predicted"/>
<protein>
    <submittedName>
        <fullName evidence="2">Uncharacterized protein</fullName>
    </submittedName>
</protein>
<dbReference type="AlphaFoldDB" id="A0A1Y5ICD9"/>
<evidence type="ECO:0000256" key="1">
    <source>
        <dbReference type="SAM" id="MobiDB-lite"/>
    </source>
</evidence>
<feature type="region of interest" description="Disordered" evidence="1">
    <location>
        <begin position="76"/>
        <end position="112"/>
    </location>
</feature>
<dbReference type="Proteomes" id="UP000195557">
    <property type="component" value="Unassembled WGS sequence"/>
</dbReference>
<feature type="non-terminal residue" evidence="2">
    <location>
        <position position="1"/>
    </location>
</feature>
<accession>A0A1Y5ICD9</accession>
<dbReference type="EMBL" id="KZ155778">
    <property type="protein sequence ID" value="OUS47260.1"/>
    <property type="molecule type" value="Genomic_DNA"/>
</dbReference>
<organism evidence="2">
    <name type="scientific">Ostreococcus tauri</name>
    <name type="common">Marine green alga</name>
    <dbReference type="NCBI Taxonomy" id="70448"/>
    <lineage>
        <taxon>Eukaryota</taxon>
        <taxon>Viridiplantae</taxon>
        <taxon>Chlorophyta</taxon>
        <taxon>Mamiellophyceae</taxon>
        <taxon>Mamiellales</taxon>
        <taxon>Bathycoccaceae</taxon>
        <taxon>Ostreococcus</taxon>
    </lineage>
</organism>
<feature type="region of interest" description="Disordered" evidence="1">
    <location>
        <begin position="1"/>
        <end position="58"/>
    </location>
</feature>
<feature type="compositionally biased region" description="Basic and acidic residues" evidence="1">
    <location>
        <begin position="102"/>
        <end position="112"/>
    </location>
</feature>